<feature type="compositionally biased region" description="Polar residues" evidence="6">
    <location>
        <begin position="131"/>
        <end position="140"/>
    </location>
</feature>
<dbReference type="CDD" id="cd00078">
    <property type="entry name" value="HECTc"/>
    <property type="match status" value="1"/>
</dbReference>
<dbReference type="Gene3D" id="3.90.1750.10">
    <property type="entry name" value="Hect, E3 ligase catalytic domains"/>
    <property type="match status" value="1"/>
</dbReference>
<evidence type="ECO:0000256" key="1">
    <source>
        <dbReference type="ARBA" id="ARBA00000885"/>
    </source>
</evidence>
<dbReference type="PROSITE" id="PS50237">
    <property type="entry name" value="HECT"/>
    <property type="match status" value="1"/>
</dbReference>
<evidence type="ECO:0000256" key="5">
    <source>
        <dbReference type="PROSITE-ProRule" id="PRU00104"/>
    </source>
</evidence>
<organism evidence="8 9">
    <name type="scientific">Polyrhizophydium stewartii</name>
    <dbReference type="NCBI Taxonomy" id="2732419"/>
    <lineage>
        <taxon>Eukaryota</taxon>
        <taxon>Fungi</taxon>
        <taxon>Fungi incertae sedis</taxon>
        <taxon>Chytridiomycota</taxon>
        <taxon>Chytridiomycota incertae sedis</taxon>
        <taxon>Chytridiomycetes</taxon>
        <taxon>Rhizophydiales</taxon>
        <taxon>Rhizophydiales incertae sedis</taxon>
        <taxon>Polyrhizophydium</taxon>
    </lineage>
</organism>
<evidence type="ECO:0000256" key="4">
    <source>
        <dbReference type="ARBA" id="ARBA00022786"/>
    </source>
</evidence>
<gene>
    <name evidence="8" type="ORF">HK105_202295</name>
</gene>
<evidence type="ECO:0000313" key="9">
    <source>
        <dbReference type="Proteomes" id="UP001527925"/>
    </source>
</evidence>
<feature type="compositionally biased region" description="Gly residues" evidence="6">
    <location>
        <begin position="146"/>
        <end position="157"/>
    </location>
</feature>
<keyword evidence="4 5" id="KW-0833">Ubl conjugation pathway</keyword>
<feature type="region of interest" description="Disordered" evidence="6">
    <location>
        <begin position="211"/>
        <end position="325"/>
    </location>
</feature>
<sequence length="1125" mass="123162">MSVKAALSDPRLSSSLRDVAPRRAAGDPRTAARAEFERRVRLWVLARQAYFAQLSRGCGDPACGYRLCASCPTGPRLTPDAAAVMAVQLASRPKPLLCPRIPPDPVVTMPESMSLSPFATPGGSPSGSPAHSRTNSSQDVLNLLTGGIGAGVHGPAGSGHASTHGSAHGSARSSVQGAGTQQASAAAQGSANRPFLHSLLSASPFASLFQAPTPSPLAQHEPLPRTHSSGDLPARSANQGPGAGRPRSGSPDPVARVAHSVDGSSQPRSRPASVRQVPESILSDSEDDDNHRSSVELSSRTDRSASPAARSGGQELPEQPGERSRSLMDLPSLLSATVTLGHRAFWDRATADKAVTTASGASSIVDFGTSDSPMPGLEEAAKQCDIADSVAEDEPQISLVRLTFQLLELAVETYLSTGTAAAPSSGSVSSTFSPLLSQDGPPAHVSQIGDQGLGGGTTSAHAPLVQRGASPDPYSFAPRAYGVAGDPTFLLNTLRTVFSSAESLAESFLAERDLEINDSHLDIPSIRKSYHLILQLKPPDLFQNVLANALELLLAKMLLNRQKLRHAGHDMLRVIVIVMENPLLLDPIHHESLLRKLCLVMACIKSRSKLVLIKWFSQYDTAGFEKIVRIFQQYIFEHVHQSGSKPDESIIGATKTLSMLTHANEAASVPITPFTTFHMPSLAQKINFKEEYRVWRRTLESQRISDFSFFNYPFMFDPVAKTRIMHIDARVQMSHEFEGAYVQQAVMQHAQRMLQDSPSAAAMEQELKRVTNPFLVLDVRRNRLVDDVLDQILRKEADLKKPLKVRFVGGGEEGQDQGGVQKEFFQILVAQLLDPGYGMFVYDEETRSSWINGASLEPERQFELVGVIIGLALYNGVMLGLRFPQLLYKKLLDARTTFADFKDAFPTLGRGLQQLLDWSDGDVADVFLRSFEISYEIFGQVKTYPLVDDGENITVTNENRAEYVRLYVQHYTGEFIKRQFKAFRRGFHKVVGGQALKMCRPEELELLICGNTTTEIDFGELQRTAEYDGFDETTPIVVWFWEIVHAMDLEHKKQLLNFVTASDRVPLNGFANLTFVIQRNGPDTDRLPTALTCFGRLLLPEYTSKEKLENRLMTAIENAKGFGLI</sequence>
<comment type="caution">
    <text evidence="8">The sequence shown here is derived from an EMBL/GenBank/DDBJ whole genome shotgun (WGS) entry which is preliminary data.</text>
</comment>
<keyword evidence="3" id="KW-0808">Transferase</keyword>
<dbReference type="EMBL" id="JADGIZ020000007">
    <property type="protein sequence ID" value="KAL2918368.1"/>
    <property type="molecule type" value="Genomic_DNA"/>
</dbReference>
<name>A0ABR4NFR4_9FUNG</name>
<dbReference type="Gene3D" id="3.30.2410.10">
    <property type="entry name" value="Hect, E3 ligase catalytic domain"/>
    <property type="match status" value="1"/>
</dbReference>
<dbReference type="PANTHER" id="PTHR45700">
    <property type="entry name" value="UBIQUITIN-PROTEIN LIGASE E3C"/>
    <property type="match status" value="1"/>
</dbReference>
<dbReference type="EC" id="2.3.2.26" evidence="2"/>
<dbReference type="InterPro" id="IPR000569">
    <property type="entry name" value="HECT_dom"/>
</dbReference>
<feature type="compositionally biased region" description="Basic and acidic residues" evidence="6">
    <location>
        <begin position="289"/>
        <end position="303"/>
    </location>
</feature>
<dbReference type="InterPro" id="IPR042556">
    <property type="entry name" value="AZUL_sf"/>
</dbReference>
<dbReference type="InterPro" id="IPR032353">
    <property type="entry name" value="AZUL"/>
</dbReference>
<evidence type="ECO:0000259" key="7">
    <source>
        <dbReference type="PROSITE" id="PS50237"/>
    </source>
</evidence>
<evidence type="ECO:0000313" key="8">
    <source>
        <dbReference type="EMBL" id="KAL2918368.1"/>
    </source>
</evidence>
<keyword evidence="9" id="KW-1185">Reference proteome</keyword>
<feature type="compositionally biased region" description="Low complexity" evidence="6">
    <location>
        <begin position="173"/>
        <end position="190"/>
    </location>
</feature>
<feature type="region of interest" description="Disordered" evidence="6">
    <location>
        <begin position="108"/>
        <end position="190"/>
    </location>
</feature>
<evidence type="ECO:0000256" key="3">
    <source>
        <dbReference type="ARBA" id="ARBA00022679"/>
    </source>
</evidence>
<protein>
    <recommendedName>
        <fullName evidence="2">HECT-type E3 ubiquitin transferase</fullName>
        <ecNumber evidence="2">2.3.2.26</ecNumber>
    </recommendedName>
</protein>
<dbReference type="Proteomes" id="UP001527925">
    <property type="component" value="Unassembled WGS sequence"/>
</dbReference>
<evidence type="ECO:0000256" key="6">
    <source>
        <dbReference type="SAM" id="MobiDB-lite"/>
    </source>
</evidence>
<comment type="catalytic activity">
    <reaction evidence="1">
        <text>S-ubiquitinyl-[E2 ubiquitin-conjugating enzyme]-L-cysteine + [acceptor protein]-L-lysine = [E2 ubiquitin-conjugating enzyme]-L-cysteine + N(6)-ubiquitinyl-[acceptor protein]-L-lysine.</text>
        <dbReference type="EC" id="2.3.2.26"/>
    </reaction>
</comment>
<accession>A0ABR4NFR4</accession>
<feature type="compositionally biased region" description="Low complexity" evidence="6">
    <location>
        <begin position="244"/>
        <end position="253"/>
    </location>
</feature>
<dbReference type="InterPro" id="IPR044611">
    <property type="entry name" value="E3A/B/C-like"/>
</dbReference>
<dbReference type="InterPro" id="IPR035983">
    <property type="entry name" value="Hect_E3_ubiquitin_ligase"/>
</dbReference>
<proteinExistence type="predicted"/>
<dbReference type="SMART" id="SM00119">
    <property type="entry name" value="HECTc"/>
    <property type="match status" value="1"/>
</dbReference>
<dbReference type="SUPFAM" id="SSF56204">
    <property type="entry name" value="Hect, E3 ligase catalytic domain"/>
    <property type="match status" value="1"/>
</dbReference>
<dbReference type="PANTHER" id="PTHR45700:SF8">
    <property type="entry name" value="HECT-TYPE E3 UBIQUITIN TRANSFERASE"/>
    <property type="match status" value="1"/>
</dbReference>
<dbReference type="Pfam" id="PF16558">
    <property type="entry name" value="AZUL"/>
    <property type="match status" value="1"/>
</dbReference>
<reference evidence="8 9" key="1">
    <citation type="submission" date="2023-09" db="EMBL/GenBank/DDBJ databases">
        <title>Pangenome analysis of Batrachochytrium dendrobatidis and related Chytrids.</title>
        <authorList>
            <person name="Yacoub M.N."/>
            <person name="Stajich J.E."/>
            <person name="James T.Y."/>
        </authorList>
    </citation>
    <scope>NUCLEOTIDE SEQUENCE [LARGE SCALE GENOMIC DNA]</scope>
    <source>
        <strain evidence="8 9">JEL0888</strain>
    </source>
</reference>
<feature type="domain" description="HECT" evidence="7">
    <location>
        <begin position="795"/>
        <end position="1125"/>
    </location>
</feature>
<dbReference type="Pfam" id="PF00632">
    <property type="entry name" value="HECT"/>
    <property type="match status" value="1"/>
</dbReference>
<feature type="active site" description="Glycyl thioester intermediate" evidence="5">
    <location>
        <position position="1093"/>
    </location>
</feature>
<evidence type="ECO:0000256" key="2">
    <source>
        <dbReference type="ARBA" id="ARBA00012485"/>
    </source>
</evidence>
<dbReference type="Gene3D" id="6.10.130.10">
    <property type="entry name" value="Ubiquitin-protein ligase E3A, N-terminal zinc-binding domain (AZUL)"/>
    <property type="match status" value="1"/>
</dbReference>
<dbReference type="Gene3D" id="3.30.2160.10">
    <property type="entry name" value="Hect, E3 ligase catalytic domain"/>
    <property type="match status" value="1"/>
</dbReference>